<sequence length="954" mass="104648">MAPLGSLSTTMGFKLGPIMLSTLITHFLNRELATKDSKAREELLYDEAFIIVKSFMEASTKHTVEELQAFSNTRIPAPPWVRTIRVMVPLSSCDKAADKLIEALGGKEMATQTAGGTRWWQVRGLEGVPGEWIVVRKDIAAQRKRHKANKGQNSHLHRAKSTGFFGLNEQDENKQEPHEYTAEMEGTPCMLYVHGGGGYFGSIDQQRYTLHRYARKMNGRVFAINYRLAPQYPFPCAIQDALAAYFYLIEPPEGAEHGPVDPSLIILAGDSAGGNITLALLQIIRDTGLPAPAGAVLISPWCDLTHSFPSCMTNAASDIIPPYGLSLHKPSALWPPPSSIEATVTREKFVSRLKQAVHRGLNPDESDGETITITEGSRDTRRMAAALPHQTTLLGDKISRRQVSVSQSGVEPDTPLQAPDPHGLRNCVEPGENATLLVDGKAVTIRSQIQFYAMNHQLTHPLVSPALAYLGGLPPCLFLASDKELLRDEIIYAAHKAANPEQYPLKEETRKLYPAMEGIESRCGPTDVHLQVYDETCHVLPLYSFTTPAKYCYRAIATFCKFVTSDRHPPPTIVDQEPERISETALEQSAVRQGASSELMERRKTLALGKAGPRASLLRRLTLPTTLRRFSLAPKEEPMQLSPSADSIPSTPIASPINGEPPATARSSIFVSAFHSHHLNEVGTAGHPAVYACDRAGTPFTKHMIRERVATNGVIRPLEDEMSIHACTMKLEDIGVLHEESVRRYLKGQAIWERKFAKVARSIEEQRQKHLNLSTKDGRRTMDKIRRQLHIVGESQPPALATEPDTTADEQHTVDLSCVMEKTVLGSRQWKWGWALEGESPPPSSIVARGDTGEARRLGQFADRQLGPGDEEHSLSGNNLWSVVVEALTRGKPPQRGRGSGAGEPGREGGKEGGGSSRYFSWFRSGRGQSSSKGPDSSLSTSTSPPSSGSELSP</sequence>
<reference evidence="6 7" key="1">
    <citation type="submission" date="2014-04" db="EMBL/GenBank/DDBJ databases">
        <authorList>
            <consortium name="DOE Joint Genome Institute"/>
            <person name="Kuo A."/>
            <person name="Girlanda M."/>
            <person name="Perotto S."/>
            <person name="Kohler A."/>
            <person name="Nagy L.G."/>
            <person name="Floudas D."/>
            <person name="Copeland A."/>
            <person name="Barry K.W."/>
            <person name="Cichocki N."/>
            <person name="Veneault-Fourrey C."/>
            <person name="LaButti K."/>
            <person name="Lindquist E.A."/>
            <person name="Lipzen A."/>
            <person name="Lundell T."/>
            <person name="Morin E."/>
            <person name="Murat C."/>
            <person name="Sun H."/>
            <person name="Tunlid A."/>
            <person name="Henrissat B."/>
            <person name="Grigoriev I.V."/>
            <person name="Hibbett D.S."/>
            <person name="Martin F."/>
            <person name="Nordberg H.P."/>
            <person name="Cantor M.N."/>
            <person name="Hua S.X."/>
        </authorList>
    </citation>
    <scope>NUCLEOTIDE SEQUENCE [LARGE SCALE GENOMIC DNA]</scope>
    <source>
        <strain evidence="6 7">MUT 4182</strain>
    </source>
</reference>
<feature type="active site" evidence="3">
    <location>
        <position position="271"/>
    </location>
</feature>
<dbReference type="GO" id="GO:0016787">
    <property type="term" value="F:hydrolase activity"/>
    <property type="evidence" value="ECO:0007669"/>
    <property type="project" value="UniProtKB-KW"/>
</dbReference>
<dbReference type="PANTHER" id="PTHR48081:SF5">
    <property type="entry name" value="ALPHA_BETA HYDROLASE FOLD-3 DOMAIN-CONTAINING PROTEIN"/>
    <property type="match status" value="1"/>
</dbReference>
<evidence type="ECO:0000256" key="4">
    <source>
        <dbReference type="SAM" id="MobiDB-lite"/>
    </source>
</evidence>
<dbReference type="PANTHER" id="PTHR48081">
    <property type="entry name" value="AB HYDROLASE SUPERFAMILY PROTEIN C4A8.06C"/>
    <property type="match status" value="1"/>
</dbReference>
<dbReference type="InterPro" id="IPR050300">
    <property type="entry name" value="GDXG_lipolytic_enzyme"/>
</dbReference>
<keyword evidence="2" id="KW-0378">Hydrolase</keyword>
<protein>
    <recommendedName>
        <fullName evidence="5">Alpha/beta hydrolase fold-3 domain-containing protein</fullName>
    </recommendedName>
</protein>
<feature type="region of interest" description="Disordered" evidence="4">
    <location>
        <begin position="634"/>
        <end position="661"/>
    </location>
</feature>
<evidence type="ECO:0000259" key="5">
    <source>
        <dbReference type="Pfam" id="PF07859"/>
    </source>
</evidence>
<dbReference type="AlphaFoldDB" id="A0A0C3QHG7"/>
<comment type="similarity">
    <text evidence="1">Belongs to the 'GDXG' lipolytic enzyme family.</text>
</comment>
<gene>
    <name evidence="6" type="ORF">M407DRAFT_24685</name>
</gene>
<proteinExistence type="inferred from homology"/>
<name>A0A0C3QHG7_9AGAM</name>
<dbReference type="InterPro" id="IPR013094">
    <property type="entry name" value="AB_hydrolase_3"/>
</dbReference>
<evidence type="ECO:0000313" key="7">
    <source>
        <dbReference type="Proteomes" id="UP000054248"/>
    </source>
</evidence>
<dbReference type="OrthoDB" id="1662883at2759"/>
<organism evidence="6 7">
    <name type="scientific">Tulasnella calospora MUT 4182</name>
    <dbReference type="NCBI Taxonomy" id="1051891"/>
    <lineage>
        <taxon>Eukaryota</taxon>
        <taxon>Fungi</taxon>
        <taxon>Dikarya</taxon>
        <taxon>Basidiomycota</taxon>
        <taxon>Agaricomycotina</taxon>
        <taxon>Agaricomycetes</taxon>
        <taxon>Cantharellales</taxon>
        <taxon>Tulasnellaceae</taxon>
        <taxon>Tulasnella</taxon>
    </lineage>
</organism>
<feature type="region of interest" description="Disordered" evidence="4">
    <location>
        <begin position="889"/>
        <end position="954"/>
    </location>
</feature>
<dbReference type="STRING" id="1051891.A0A0C3QHG7"/>
<feature type="domain" description="Alpha/beta hydrolase fold-3" evidence="5">
    <location>
        <begin position="190"/>
        <end position="311"/>
    </location>
</feature>
<dbReference type="EMBL" id="KN823031">
    <property type="protein sequence ID" value="KIO26021.1"/>
    <property type="molecule type" value="Genomic_DNA"/>
</dbReference>
<dbReference type="HOGENOM" id="CLU_004893_1_0_1"/>
<dbReference type="PROSITE" id="PS01174">
    <property type="entry name" value="LIPASE_GDXG_SER"/>
    <property type="match status" value="1"/>
</dbReference>
<keyword evidence="7" id="KW-1185">Reference proteome</keyword>
<evidence type="ECO:0000256" key="3">
    <source>
        <dbReference type="PROSITE-ProRule" id="PRU10038"/>
    </source>
</evidence>
<dbReference type="Proteomes" id="UP000054248">
    <property type="component" value="Unassembled WGS sequence"/>
</dbReference>
<dbReference type="Gene3D" id="3.40.50.1820">
    <property type="entry name" value="alpha/beta hydrolase"/>
    <property type="match status" value="2"/>
</dbReference>
<accession>A0A0C3QHG7</accession>
<evidence type="ECO:0000256" key="2">
    <source>
        <dbReference type="ARBA" id="ARBA00022801"/>
    </source>
</evidence>
<dbReference type="Pfam" id="PF07859">
    <property type="entry name" value="Abhydrolase_3"/>
    <property type="match status" value="1"/>
</dbReference>
<feature type="region of interest" description="Disordered" evidence="4">
    <location>
        <begin position="405"/>
        <end position="425"/>
    </location>
</feature>
<evidence type="ECO:0000313" key="6">
    <source>
        <dbReference type="EMBL" id="KIO26021.1"/>
    </source>
</evidence>
<evidence type="ECO:0000256" key="1">
    <source>
        <dbReference type="ARBA" id="ARBA00010515"/>
    </source>
</evidence>
<dbReference type="InterPro" id="IPR029058">
    <property type="entry name" value="AB_hydrolase_fold"/>
</dbReference>
<dbReference type="InterPro" id="IPR033140">
    <property type="entry name" value="Lipase_GDXG_put_SER_AS"/>
</dbReference>
<reference evidence="7" key="2">
    <citation type="submission" date="2015-01" db="EMBL/GenBank/DDBJ databases">
        <title>Evolutionary Origins and Diversification of the Mycorrhizal Mutualists.</title>
        <authorList>
            <consortium name="DOE Joint Genome Institute"/>
            <consortium name="Mycorrhizal Genomics Consortium"/>
            <person name="Kohler A."/>
            <person name="Kuo A."/>
            <person name="Nagy L.G."/>
            <person name="Floudas D."/>
            <person name="Copeland A."/>
            <person name="Barry K.W."/>
            <person name="Cichocki N."/>
            <person name="Veneault-Fourrey C."/>
            <person name="LaButti K."/>
            <person name="Lindquist E.A."/>
            <person name="Lipzen A."/>
            <person name="Lundell T."/>
            <person name="Morin E."/>
            <person name="Murat C."/>
            <person name="Riley R."/>
            <person name="Ohm R."/>
            <person name="Sun H."/>
            <person name="Tunlid A."/>
            <person name="Henrissat B."/>
            <person name="Grigoriev I.V."/>
            <person name="Hibbett D.S."/>
            <person name="Martin F."/>
        </authorList>
    </citation>
    <scope>NUCLEOTIDE SEQUENCE [LARGE SCALE GENOMIC DNA]</scope>
    <source>
        <strain evidence="7">MUT 4182</strain>
    </source>
</reference>
<dbReference type="SUPFAM" id="SSF53474">
    <property type="entry name" value="alpha/beta-Hydrolases"/>
    <property type="match status" value="1"/>
</dbReference>
<feature type="compositionally biased region" description="Polar residues" evidence="4">
    <location>
        <begin position="641"/>
        <end position="653"/>
    </location>
</feature>
<feature type="compositionally biased region" description="Low complexity" evidence="4">
    <location>
        <begin position="930"/>
        <end position="954"/>
    </location>
</feature>